<dbReference type="AlphaFoldDB" id="A0A4Y2QNX5"/>
<keyword evidence="2" id="KW-1185">Reference proteome</keyword>
<comment type="caution">
    <text evidence="1">The sequence shown here is derived from an EMBL/GenBank/DDBJ whole genome shotgun (WGS) entry which is preliminary data.</text>
</comment>
<proteinExistence type="predicted"/>
<reference evidence="1 2" key="1">
    <citation type="journal article" date="2019" name="Sci. Rep.">
        <title>Orb-weaving spider Araneus ventricosus genome elucidates the spidroin gene catalogue.</title>
        <authorList>
            <person name="Kono N."/>
            <person name="Nakamura H."/>
            <person name="Ohtoshi R."/>
            <person name="Moran D.A.P."/>
            <person name="Shinohara A."/>
            <person name="Yoshida Y."/>
            <person name="Fujiwara M."/>
            <person name="Mori M."/>
            <person name="Tomita M."/>
            <person name="Arakawa K."/>
        </authorList>
    </citation>
    <scope>NUCLEOTIDE SEQUENCE [LARGE SCALE GENOMIC DNA]</scope>
</reference>
<dbReference type="EMBL" id="BGPR01300509">
    <property type="protein sequence ID" value="GBN64905.1"/>
    <property type="molecule type" value="Genomic_DNA"/>
</dbReference>
<dbReference type="Proteomes" id="UP000499080">
    <property type="component" value="Unassembled WGS sequence"/>
</dbReference>
<name>A0A4Y2QNX5_ARAVE</name>
<organism evidence="1 2">
    <name type="scientific">Araneus ventricosus</name>
    <name type="common">Orbweaver spider</name>
    <name type="synonym">Epeira ventricosa</name>
    <dbReference type="NCBI Taxonomy" id="182803"/>
    <lineage>
        <taxon>Eukaryota</taxon>
        <taxon>Metazoa</taxon>
        <taxon>Ecdysozoa</taxon>
        <taxon>Arthropoda</taxon>
        <taxon>Chelicerata</taxon>
        <taxon>Arachnida</taxon>
        <taxon>Araneae</taxon>
        <taxon>Araneomorphae</taxon>
        <taxon>Entelegynae</taxon>
        <taxon>Araneoidea</taxon>
        <taxon>Araneidae</taxon>
        <taxon>Araneus</taxon>
    </lineage>
</organism>
<sequence length="45" mass="5087">MRLPAPGRWARFLQRVAIPKGLNFIQASLEENRAADRGLGMKNVH</sequence>
<protein>
    <submittedName>
        <fullName evidence="1">Uncharacterized protein</fullName>
    </submittedName>
</protein>
<evidence type="ECO:0000313" key="2">
    <source>
        <dbReference type="Proteomes" id="UP000499080"/>
    </source>
</evidence>
<feature type="non-terminal residue" evidence="1">
    <location>
        <position position="45"/>
    </location>
</feature>
<evidence type="ECO:0000313" key="1">
    <source>
        <dbReference type="EMBL" id="GBN64905.1"/>
    </source>
</evidence>
<gene>
    <name evidence="1" type="ORF">AVEN_88078_1</name>
</gene>
<accession>A0A4Y2QNX5</accession>